<keyword evidence="2" id="KW-1185">Reference proteome</keyword>
<reference evidence="1" key="1">
    <citation type="journal article" date="2019" name="Environ. Microbiol.">
        <title>Fungal ecological strategies reflected in gene transcription - a case study of two litter decomposers.</title>
        <authorList>
            <person name="Barbi F."/>
            <person name="Kohler A."/>
            <person name="Barry K."/>
            <person name="Baskaran P."/>
            <person name="Daum C."/>
            <person name="Fauchery L."/>
            <person name="Ihrmark K."/>
            <person name="Kuo A."/>
            <person name="LaButti K."/>
            <person name="Lipzen A."/>
            <person name="Morin E."/>
            <person name="Grigoriev I.V."/>
            <person name="Henrissat B."/>
            <person name="Lindahl B."/>
            <person name="Martin F."/>
        </authorList>
    </citation>
    <scope>NUCLEOTIDE SEQUENCE</scope>
    <source>
        <strain evidence="1">JB14</strain>
    </source>
</reference>
<sequence length="247" mass="26858">MLWEKQAVSTLCLRCTALVMCEQGSGSIVLKKLKPKLNYGYLRAVPEIIVHTSTSESKYVLGKLTTTSASPDLPDPTGSNLQARRQEENIWKLDFSADPQYLSSILFGQLLFWTSFGILRFSSMRTMVFATLLTAVTTALAASTISKRQGPSFYLLVCTEPDLADGSCGIFGAVFGTCTVFPAPFYHNISSLANTDFTGVTCTVYVNDECTGDALVLENGEEVLDLATSNPYLKNPFGSYECISGTV</sequence>
<dbReference type="Proteomes" id="UP000799118">
    <property type="component" value="Unassembled WGS sequence"/>
</dbReference>
<dbReference type="EMBL" id="ML769387">
    <property type="protein sequence ID" value="KAE9409665.1"/>
    <property type="molecule type" value="Genomic_DNA"/>
</dbReference>
<name>A0A6A4IMK2_9AGAR</name>
<protein>
    <submittedName>
        <fullName evidence="1">Uncharacterized protein</fullName>
    </submittedName>
</protein>
<proteinExistence type="predicted"/>
<dbReference type="AlphaFoldDB" id="A0A6A4IMK2"/>
<evidence type="ECO:0000313" key="2">
    <source>
        <dbReference type="Proteomes" id="UP000799118"/>
    </source>
</evidence>
<dbReference type="OrthoDB" id="5401396at2759"/>
<accession>A0A6A4IMK2</accession>
<organism evidence="1 2">
    <name type="scientific">Gymnopus androsaceus JB14</name>
    <dbReference type="NCBI Taxonomy" id="1447944"/>
    <lineage>
        <taxon>Eukaryota</taxon>
        <taxon>Fungi</taxon>
        <taxon>Dikarya</taxon>
        <taxon>Basidiomycota</taxon>
        <taxon>Agaricomycotina</taxon>
        <taxon>Agaricomycetes</taxon>
        <taxon>Agaricomycetidae</taxon>
        <taxon>Agaricales</taxon>
        <taxon>Marasmiineae</taxon>
        <taxon>Omphalotaceae</taxon>
        <taxon>Gymnopus</taxon>
    </lineage>
</organism>
<gene>
    <name evidence="1" type="ORF">BT96DRAFT_931813</name>
</gene>
<evidence type="ECO:0000313" key="1">
    <source>
        <dbReference type="EMBL" id="KAE9409665.1"/>
    </source>
</evidence>